<dbReference type="EMBL" id="BAAAFR010000001">
    <property type="protein sequence ID" value="GAA0311164.1"/>
    <property type="molecule type" value="Genomic_DNA"/>
</dbReference>
<dbReference type="InterPro" id="IPR005119">
    <property type="entry name" value="LysR_subst-bd"/>
</dbReference>
<dbReference type="Pfam" id="PF03466">
    <property type="entry name" value="LysR_substrate"/>
    <property type="match status" value="1"/>
</dbReference>
<dbReference type="SUPFAM" id="SSF46785">
    <property type="entry name" value="Winged helix' DNA-binding domain"/>
    <property type="match status" value="1"/>
</dbReference>
<dbReference type="InterPro" id="IPR036388">
    <property type="entry name" value="WH-like_DNA-bd_sf"/>
</dbReference>
<dbReference type="PANTHER" id="PTHR30537:SF26">
    <property type="entry name" value="GLYCINE CLEAVAGE SYSTEM TRANSCRIPTIONAL ACTIVATOR"/>
    <property type="match status" value="1"/>
</dbReference>
<keyword evidence="2" id="KW-0805">Transcription regulation</keyword>
<dbReference type="PROSITE" id="PS50931">
    <property type="entry name" value="HTH_LYSR"/>
    <property type="match status" value="1"/>
</dbReference>
<dbReference type="InterPro" id="IPR000847">
    <property type="entry name" value="LysR_HTH_N"/>
</dbReference>
<dbReference type="SUPFAM" id="SSF53850">
    <property type="entry name" value="Periplasmic binding protein-like II"/>
    <property type="match status" value="1"/>
</dbReference>
<dbReference type="Gene3D" id="1.10.10.10">
    <property type="entry name" value="Winged helix-like DNA-binding domain superfamily/Winged helix DNA-binding domain"/>
    <property type="match status" value="1"/>
</dbReference>
<dbReference type="InterPro" id="IPR036390">
    <property type="entry name" value="WH_DNA-bd_sf"/>
</dbReference>
<comment type="similarity">
    <text evidence="1">Belongs to the LysR transcriptional regulatory family.</text>
</comment>
<dbReference type="InterPro" id="IPR058163">
    <property type="entry name" value="LysR-type_TF_proteobact-type"/>
</dbReference>
<reference evidence="7" key="1">
    <citation type="journal article" date="2019" name="Int. J. Syst. Evol. Microbiol.">
        <title>The Global Catalogue of Microorganisms (GCM) 10K type strain sequencing project: providing services to taxonomists for standard genome sequencing and annotation.</title>
        <authorList>
            <consortium name="The Broad Institute Genomics Platform"/>
            <consortium name="The Broad Institute Genome Sequencing Center for Infectious Disease"/>
            <person name="Wu L."/>
            <person name="Ma J."/>
        </authorList>
    </citation>
    <scope>NUCLEOTIDE SEQUENCE [LARGE SCALE GENOMIC DNA]</scope>
    <source>
        <strain evidence="7">JCM 16343</strain>
    </source>
</reference>
<evidence type="ECO:0000313" key="7">
    <source>
        <dbReference type="Proteomes" id="UP001501787"/>
    </source>
</evidence>
<evidence type="ECO:0000259" key="5">
    <source>
        <dbReference type="PROSITE" id="PS50931"/>
    </source>
</evidence>
<proteinExistence type="inferred from homology"/>
<name>A0ABP3FD33_9GAMM</name>
<dbReference type="Pfam" id="PF00126">
    <property type="entry name" value="HTH_1"/>
    <property type="match status" value="1"/>
</dbReference>
<gene>
    <name evidence="6" type="ORF">GCM10009129_05620</name>
</gene>
<dbReference type="Gene3D" id="3.40.190.10">
    <property type="entry name" value="Periplasmic binding protein-like II"/>
    <property type="match status" value="2"/>
</dbReference>
<accession>A0ABP3FD33</accession>
<keyword evidence="3" id="KW-0238">DNA-binding</keyword>
<evidence type="ECO:0000256" key="1">
    <source>
        <dbReference type="ARBA" id="ARBA00009437"/>
    </source>
</evidence>
<comment type="caution">
    <text evidence="6">The sequence shown here is derived from an EMBL/GenBank/DDBJ whole genome shotgun (WGS) entry which is preliminary data.</text>
</comment>
<feature type="domain" description="HTH lysR-type" evidence="5">
    <location>
        <begin position="8"/>
        <end position="65"/>
    </location>
</feature>
<protein>
    <submittedName>
        <fullName evidence="6">LysR substrate-binding domain-containing protein</fullName>
    </submittedName>
</protein>
<organism evidence="6 7">
    <name type="scientific">Psychrobacter aestuarii</name>
    <dbReference type="NCBI Taxonomy" id="556327"/>
    <lineage>
        <taxon>Bacteria</taxon>
        <taxon>Pseudomonadati</taxon>
        <taxon>Pseudomonadota</taxon>
        <taxon>Gammaproteobacteria</taxon>
        <taxon>Moraxellales</taxon>
        <taxon>Moraxellaceae</taxon>
        <taxon>Psychrobacter</taxon>
    </lineage>
</organism>
<keyword evidence="7" id="KW-1185">Reference proteome</keyword>
<sequence>MSKINRLPPLNSLRVFNAVMKHGSFRRAATELSVSPQAVSQQIQLLEDNLQVSLFKRRGRVIEPTEQAKILSYFVQSGFDEFYEGVRRVTRVQQRNRININVSPYFASHFLMPRLHAFRERAENIDIRLTTMVRVQDFNIDDIDVAIQWGFEDGSDWVVDGRRDWQKYEPRLLVKDPKILCCIPKIAENIHSPSELLSQTLLCPALSKNLWKKVMRYLGTELPMNIISEVEFQDAETLYHATMSGMGVGLVSKPDALAAIEAGKLVAPLGVDALVGMADSEVPGFYLLTPQSRLHIDFIAEFYEWICSEDWAHLAVGFE</sequence>
<keyword evidence="4" id="KW-0804">Transcription</keyword>
<evidence type="ECO:0000313" key="6">
    <source>
        <dbReference type="EMBL" id="GAA0311164.1"/>
    </source>
</evidence>
<evidence type="ECO:0000256" key="4">
    <source>
        <dbReference type="ARBA" id="ARBA00023163"/>
    </source>
</evidence>
<evidence type="ECO:0000256" key="3">
    <source>
        <dbReference type="ARBA" id="ARBA00023125"/>
    </source>
</evidence>
<dbReference type="RefSeq" id="WP_201503932.1">
    <property type="nucleotide sequence ID" value="NZ_BAAAFR010000001.1"/>
</dbReference>
<dbReference type="PANTHER" id="PTHR30537">
    <property type="entry name" value="HTH-TYPE TRANSCRIPTIONAL REGULATOR"/>
    <property type="match status" value="1"/>
</dbReference>
<dbReference type="PRINTS" id="PR00039">
    <property type="entry name" value="HTHLYSR"/>
</dbReference>
<evidence type="ECO:0000256" key="2">
    <source>
        <dbReference type="ARBA" id="ARBA00023015"/>
    </source>
</evidence>
<dbReference type="Proteomes" id="UP001501787">
    <property type="component" value="Unassembled WGS sequence"/>
</dbReference>